<feature type="transmembrane region" description="Helical" evidence="8">
    <location>
        <begin position="221"/>
        <end position="239"/>
    </location>
</feature>
<reference evidence="10 11" key="1">
    <citation type="submission" date="2020-10" db="EMBL/GenBank/DDBJ databases">
        <authorList>
            <person name="Castelo-Branco R."/>
            <person name="Eusebio N."/>
            <person name="Adriana R."/>
            <person name="Vieira A."/>
            <person name="Brugerolle De Fraissinette N."/>
            <person name="Rezende De Castro R."/>
            <person name="Schneider M.P."/>
            <person name="Vasconcelos V."/>
            <person name="Leao P.N."/>
        </authorList>
    </citation>
    <scope>NUCLEOTIDE SEQUENCE [LARGE SCALE GENOMIC DNA]</scope>
    <source>
        <strain evidence="10 11">LEGE 03274</strain>
    </source>
</reference>
<keyword evidence="11" id="KW-1185">Reference proteome</keyword>
<feature type="transmembrane region" description="Helical" evidence="8">
    <location>
        <begin position="272"/>
        <end position="291"/>
    </location>
</feature>
<feature type="transmembrane region" description="Helical" evidence="8">
    <location>
        <begin position="153"/>
        <end position="171"/>
    </location>
</feature>
<sequence>MFLGGIFRYKFGSIYYKQELLIISFLFLGAFFLCTVNLGNLPFYDGREYFFAEISSKINHSFSDDFNWLFPHYSESLYEVKPPLMHILTALAYDMWGFNEFATRIFGATLTALSVPLIYCLARELFPIRFYALFGALVYLTSTPIMFYGRLAMFDGARLCFEIFFFLSILISRRDLRWALPVGISLTLICLGLGWDIAMMLGAIALIFLWYDTPRLLTSTYFWLGIILGIIPAVLWYGGEYLHTKVDNYPLINIELPTVDILYYSQYSIVNVLSNFSSWVLIGCFGFISALKNKNYSWGKLCLIWFFISLIITLLLNPTHHYISLLSLYIPMAIACGYTLGEMMIKPPWITYPKSWGYFFCILSFITLGIALFYLIQFNHWHGSLFSVLTSYFVCFFSTFILIHQQNEYFIFILFWGKYISLILLFNLH</sequence>
<feature type="transmembrane region" description="Helical" evidence="8">
    <location>
        <begin position="178"/>
        <end position="209"/>
    </location>
</feature>
<feature type="transmembrane region" description="Helical" evidence="8">
    <location>
        <begin position="383"/>
        <end position="403"/>
    </location>
</feature>
<accession>A0ABR9V190</accession>
<evidence type="ECO:0000313" key="10">
    <source>
        <dbReference type="EMBL" id="MBE9221652.1"/>
    </source>
</evidence>
<dbReference type="Pfam" id="PF13231">
    <property type="entry name" value="PMT_2"/>
    <property type="match status" value="1"/>
</dbReference>
<evidence type="ECO:0000256" key="3">
    <source>
        <dbReference type="ARBA" id="ARBA00022676"/>
    </source>
</evidence>
<evidence type="ECO:0000256" key="8">
    <source>
        <dbReference type="SAM" id="Phobius"/>
    </source>
</evidence>
<evidence type="ECO:0000313" key="11">
    <source>
        <dbReference type="Proteomes" id="UP000654604"/>
    </source>
</evidence>
<dbReference type="Proteomes" id="UP000654604">
    <property type="component" value="Unassembled WGS sequence"/>
</dbReference>
<evidence type="ECO:0000256" key="7">
    <source>
        <dbReference type="ARBA" id="ARBA00023136"/>
    </source>
</evidence>
<keyword evidence="7 8" id="KW-0472">Membrane</keyword>
<feature type="transmembrane region" description="Helical" evidence="8">
    <location>
        <begin position="128"/>
        <end position="147"/>
    </location>
</feature>
<dbReference type="RefSeq" id="WP_193799839.1">
    <property type="nucleotide sequence ID" value="NZ_JADEWC010000004.1"/>
</dbReference>
<evidence type="ECO:0000256" key="1">
    <source>
        <dbReference type="ARBA" id="ARBA00004651"/>
    </source>
</evidence>
<feature type="transmembrane region" description="Helical" evidence="8">
    <location>
        <begin position="20"/>
        <end position="39"/>
    </location>
</feature>
<gene>
    <name evidence="10" type="ORF">IQ215_02985</name>
</gene>
<feature type="transmembrane region" description="Helical" evidence="8">
    <location>
        <begin position="323"/>
        <end position="341"/>
    </location>
</feature>
<feature type="transmembrane region" description="Helical" evidence="8">
    <location>
        <begin position="356"/>
        <end position="376"/>
    </location>
</feature>
<organism evidence="10 11">
    <name type="scientific">Cyanobacterium stanieri LEGE 03274</name>
    <dbReference type="NCBI Taxonomy" id="1828756"/>
    <lineage>
        <taxon>Bacteria</taxon>
        <taxon>Bacillati</taxon>
        <taxon>Cyanobacteriota</taxon>
        <taxon>Cyanophyceae</taxon>
        <taxon>Oscillatoriophycideae</taxon>
        <taxon>Chroococcales</taxon>
        <taxon>Geminocystaceae</taxon>
        <taxon>Cyanobacterium</taxon>
    </lineage>
</organism>
<evidence type="ECO:0000256" key="5">
    <source>
        <dbReference type="ARBA" id="ARBA00022692"/>
    </source>
</evidence>
<evidence type="ECO:0000256" key="4">
    <source>
        <dbReference type="ARBA" id="ARBA00022679"/>
    </source>
</evidence>
<keyword evidence="4" id="KW-0808">Transferase</keyword>
<evidence type="ECO:0000256" key="6">
    <source>
        <dbReference type="ARBA" id="ARBA00022989"/>
    </source>
</evidence>
<dbReference type="InterPro" id="IPR038731">
    <property type="entry name" value="RgtA/B/C-like"/>
</dbReference>
<protein>
    <submittedName>
        <fullName evidence="10">Glycosyltransferase family 39 protein</fullName>
    </submittedName>
</protein>
<dbReference type="EMBL" id="JADEWC010000004">
    <property type="protein sequence ID" value="MBE9221652.1"/>
    <property type="molecule type" value="Genomic_DNA"/>
</dbReference>
<comment type="subcellular location">
    <subcellularLocation>
        <location evidence="1">Cell membrane</location>
        <topology evidence="1">Multi-pass membrane protein</topology>
    </subcellularLocation>
</comment>
<keyword evidence="3" id="KW-0328">Glycosyltransferase</keyword>
<evidence type="ECO:0000259" key="9">
    <source>
        <dbReference type="Pfam" id="PF13231"/>
    </source>
</evidence>
<keyword evidence="6 8" id="KW-1133">Transmembrane helix</keyword>
<keyword evidence="5 8" id="KW-0812">Transmembrane</keyword>
<dbReference type="PANTHER" id="PTHR33908:SF3">
    <property type="entry name" value="UNDECAPRENYL PHOSPHATE-ALPHA-4-AMINO-4-DEOXY-L-ARABINOSE ARABINOSYL TRANSFERASE"/>
    <property type="match status" value="1"/>
</dbReference>
<dbReference type="PANTHER" id="PTHR33908">
    <property type="entry name" value="MANNOSYLTRANSFERASE YKCB-RELATED"/>
    <property type="match status" value="1"/>
</dbReference>
<feature type="domain" description="Glycosyltransferase RgtA/B/C/D-like" evidence="9">
    <location>
        <begin position="81"/>
        <end position="234"/>
    </location>
</feature>
<feature type="transmembrane region" description="Helical" evidence="8">
    <location>
        <begin position="297"/>
        <end position="316"/>
    </location>
</feature>
<feature type="transmembrane region" description="Helical" evidence="8">
    <location>
        <begin position="101"/>
        <end position="121"/>
    </location>
</feature>
<keyword evidence="2" id="KW-1003">Cell membrane</keyword>
<comment type="caution">
    <text evidence="10">The sequence shown here is derived from an EMBL/GenBank/DDBJ whole genome shotgun (WGS) entry which is preliminary data.</text>
</comment>
<name>A0ABR9V190_9CHRO</name>
<proteinExistence type="predicted"/>
<dbReference type="InterPro" id="IPR050297">
    <property type="entry name" value="LipidA_mod_glycosyltrf_83"/>
</dbReference>
<feature type="transmembrane region" description="Helical" evidence="8">
    <location>
        <begin position="409"/>
        <end position="428"/>
    </location>
</feature>
<evidence type="ECO:0000256" key="2">
    <source>
        <dbReference type="ARBA" id="ARBA00022475"/>
    </source>
</evidence>